<evidence type="ECO:0000313" key="2">
    <source>
        <dbReference type="Proteomes" id="UP000249696"/>
    </source>
</evidence>
<comment type="caution">
    <text evidence="1">The sequence shown here is derived from an EMBL/GenBank/DDBJ whole genome shotgun (WGS) entry which is preliminary data.</text>
</comment>
<sequence>MKTRCNPINGIIGIVIILSFLTAMNGCSKSDDGGSDAAINKVSIKSKTPNTPASLKFDEEVIIIYDYEIADPNGGRIWVQPYTNGSISPKYSYTSSPLLTGKGTRTVMISITSGTDAVIVDQLMVEIASADGKQTVSESFETVNYTFSN</sequence>
<dbReference type="AlphaFoldDB" id="A0A327RDN0"/>
<gene>
    <name evidence="1" type="ORF">LV92_01364</name>
</gene>
<protein>
    <submittedName>
        <fullName evidence="1">Uncharacterized protein</fullName>
    </submittedName>
</protein>
<proteinExistence type="predicted"/>
<dbReference type="Proteomes" id="UP000249696">
    <property type="component" value="Unassembled WGS sequence"/>
</dbReference>
<dbReference type="RefSeq" id="WP_111622866.1">
    <property type="nucleotide sequence ID" value="NZ_QLLN01000002.1"/>
</dbReference>
<accession>A0A327RDN0</accession>
<evidence type="ECO:0000313" key="1">
    <source>
        <dbReference type="EMBL" id="RAJ14245.1"/>
    </source>
</evidence>
<dbReference type="OrthoDB" id="1439264at2"/>
<name>A0A327RDN0_9FLAO</name>
<keyword evidence="2" id="KW-1185">Reference proteome</keyword>
<reference evidence="1 2" key="1">
    <citation type="submission" date="2018-06" db="EMBL/GenBank/DDBJ databases">
        <title>Genomic Encyclopedia of Archaeal and Bacterial Type Strains, Phase II (KMG-II): from individual species to whole genera.</title>
        <authorList>
            <person name="Goeker M."/>
        </authorList>
    </citation>
    <scope>NUCLEOTIDE SEQUENCE [LARGE SCALE GENOMIC DNA]</scope>
    <source>
        <strain evidence="1 2">DSM 23522</strain>
    </source>
</reference>
<dbReference type="EMBL" id="QLLN01000002">
    <property type="protein sequence ID" value="RAJ14245.1"/>
    <property type="molecule type" value="Genomic_DNA"/>
</dbReference>
<organism evidence="1 2">
    <name type="scientific">Arenibacter echinorum</name>
    <dbReference type="NCBI Taxonomy" id="440515"/>
    <lineage>
        <taxon>Bacteria</taxon>
        <taxon>Pseudomonadati</taxon>
        <taxon>Bacteroidota</taxon>
        <taxon>Flavobacteriia</taxon>
        <taxon>Flavobacteriales</taxon>
        <taxon>Flavobacteriaceae</taxon>
        <taxon>Arenibacter</taxon>
    </lineage>
</organism>